<feature type="compositionally biased region" description="Basic and acidic residues" evidence="1">
    <location>
        <begin position="1"/>
        <end position="11"/>
    </location>
</feature>
<feature type="region of interest" description="Disordered" evidence="1">
    <location>
        <begin position="1"/>
        <end position="22"/>
    </location>
</feature>
<evidence type="ECO:0000313" key="2">
    <source>
        <dbReference type="EMBL" id="EUA92375.1"/>
    </source>
</evidence>
<organism evidence="2 3">
    <name type="scientific">Mycobacterium ulcerans str. Harvey</name>
    <dbReference type="NCBI Taxonomy" id="1299332"/>
    <lineage>
        <taxon>Bacteria</taxon>
        <taxon>Bacillati</taxon>
        <taxon>Actinomycetota</taxon>
        <taxon>Actinomycetes</taxon>
        <taxon>Mycobacteriales</taxon>
        <taxon>Mycobacteriaceae</taxon>
        <taxon>Mycobacterium</taxon>
        <taxon>Mycobacterium ulcerans group</taxon>
    </lineage>
</organism>
<comment type="caution">
    <text evidence="2">The sequence shown here is derived from an EMBL/GenBank/DDBJ whole genome shotgun (WGS) entry which is preliminary data.</text>
</comment>
<accession>A0ABN0R5J6</accession>
<dbReference type="EMBL" id="JAOL01000078">
    <property type="protein sequence ID" value="EUA92375.1"/>
    <property type="molecule type" value="Genomic_DNA"/>
</dbReference>
<protein>
    <submittedName>
        <fullName evidence="2">Uncharacterized protein</fullName>
    </submittedName>
</protein>
<name>A0ABN0R5J6_MYCUL</name>
<proteinExistence type="predicted"/>
<sequence length="37" mass="3721">MGETDTGRGRDPGGASSGRSWVDGLATTALAIRSASR</sequence>
<gene>
    <name evidence="2" type="ORF">I551_1172</name>
</gene>
<reference evidence="2 3" key="1">
    <citation type="submission" date="2014-01" db="EMBL/GenBank/DDBJ databases">
        <authorList>
            <person name="Dobos K."/>
            <person name="Lenaerts A."/>
            <person name="Ordway D."/>
            <person name="DeGroote M.A."/>
            <person name="Parker T."/>
            <person name="Sizemore C."/>
            <person name="Tallon L.J."/>
            <person name="Sadzewicz L.K."/>
            <person name="Sengamalay N."/>
            <person name="Fraser C.M."/>
            <person name="Hine E."/>
            <person name="Shefchek K.A."/>
            <person name="Das S.P."/>
            <person name="Tettelin H."/>
        </authorList>
    </citation>
    <scope>NUCLEOTIDE SEQUENCE [LARGE SCALE GENOMIC DNA]</scope>
    <source>
        <strain evidence="2 3">Harvey</strain>
    </source>
</reference>
<evidence type="ECO:0000313" key="3">
    <source>
        <dbReference type="Proteomes" id="UP000020681"/>
    </source>
</evidence>
<dbReference type="Proteomes" id="UP000020681">
    <property type="component" value="Unassembled WGS sequence"/>
</dbReference>
<evidence type="ECO:0000256" key="1">
    <source>
        <dbReference type="SAM" id="MobiDB-lite"/>
    </source>
</evidence>
<keyword evidence="3" id="KW-1185">Reference proteome</keyword>